<gene>
    <name evidence="1" type="ORF">PMAYCL1PPCAC_00804</name>
</gene>
<evidence type="ECO:0000313" key="1">
    <source>
        <dbReference type="EMBL" id="GMR30609.1"/>
    </source>
</evidence>
<reference evidence="2" key="1">
    <citation type="submission" date="2022-10" db="EMBL/GenBank/DDBJ databases">
        <title>Genome assembly of Pristionchus species.</title>
        <authorList>
            <person name="Yoshida K."/>
            <person name="Sommer R.J."/>
        </authorList>
    </citation>
    <scope>NUCLEOTIDE SEQUENCE [LARGE SCALE GENOMIC DNA]</scope>
    <source>
        <strain evidence="2">RS5460</strain>
    </source>
</reference>
<evidence type="ECO:0000313" key="2">
    <source>
        <dbReference type="Proteomes" id="UP001328107"/>
    </source>
</evidence>
<sequence length="136" mass="15635">LIIFIQPFGHDFLGDEIKKEDIMNDNMMEPKEELVDEPLADVDQQFGLDFIDEFKDEPILNENDCTGQEFALHKLTKVSTPQCVLCKKYPTTSCGYSTHLIRHHKTALHANGIYLICTCGLNYTTQNDFKKHDKKV</sequence>
<dbReference type="Proteomes" id="UP001328107">
    <property type="component" value="Unassembled WGS sequence"/>
</dbReference>
<feature type="non-terminal residue" evidence="1">
    <location>
        <position position="1"/>
    </location>
</feature>
<dbReference type="EMBL" id="BTRK01000001">
    <property type="protein sequence ID" value="GMR30609.1"/>
    <property type="molecule type" value="Genomic_DNA"/>
</dbReference>
<protein>
    <submittedName>
        <fullName evidence="1">Uncharacterized protein</fullName>
    </submittedName>
</protein>
<feature type="non-terminal residue" evidence="1">
    <location>
        <position position="136"/>
    </location>
</feature>
<name>A0AAN4YZK3_9BILA</name>
<proteinExistence type="predicted"/>
<accession>A0AAN4YZK3</accession>
<comment type="caution">
    <text evidence="1">The sequence shown here is derived from an EMBL/GenBank/DDBJ whole genome shotgun (WGS) entry which is preliminary data.</text>
</comment>
<organism evidence="1 2">
    <name type="scientific">Pristionchus mayeri</name>
    <dbReference type="NCBI Taxonomy" id="1317129"/>
    <lineage>
        <taxon>Eukaryota</taxon>
        <taxon>Metazoa</taxon>
        <taxon>Ecdysozoa</taxon>
        <taxon>Nematoda</taxon>
        <taxon>Chromadorea</taxon>
        <taxon>Rhabditida</taxon>
        <taxon>Rhabditina</taxon>
        <taxon>Diplogasteromorpha</taxon>
        <taxon>Diplogasteroidea</taxon>
        <taxon>Neodiplogasteridae</taxon>
        <taxon>Pristionchus</taxon>
    </lineage>
</organism>
<dbReference type="AlphaFoldDB" id="A0AAN4YZK3"/>
<keyword evidence="2" id="KW-1185">Reference proteome</keyword>